<evidence type="ECO:0000256" key="2">
    <source>
        <dbReference type="SAM" id="Coils"/>
    </source>
</evidence>
<evidence type="ECO:0000259" key="4">
    <source>
        <dbReference type="Pfam" id="PF10148"/>
    </source>
</evidence>
<feature type="compositionally biased region" description="Basic and acidic residues" evidence="3">
    <location>
        <begin position="45"/>
        <end position="61"/>
    </location>
</feature>
<feature type="coiled-coil region" evidence="2">
    <location>
        <begin position="77"/>
        <end position="104"/>
    </location>
</feature>
<reference evidence="5 6" key="1">
    <citation type="journal article" date="2018" name="Sci. Rep.">
        <title>Genomic signatures of local adaptation to the degree of environmental predictability in rotifers.</title>
        <authorList>
            <person name="Franch-Gras L."/>
            <person name="Hahn C."/>
            <person name="Garcia-Roger E.M."/>
            <person name="Carmona M.J."/>
            <person name="Serra M."/>
            <person name="Gomez A."/>
        </authorList>
    </citation>
    <scope>NUCLEOTIDE SEQUENCE [LARGE SCALE GENOMIC DNA]</scope>
    <source>
        <strain evidence="5">HYR1</strain>
    </source>
</reference>
<name>A0A3M7PNM4_BRAPC</name>
<proteinExistence type="predicted"/>
<gene>
    <name evidence="5" type="ORF">BpHYR1_047499</name>
</gene>
<accession>A0A3M7PNM4</accession>
<keyword evidence="6" id="KW-1185">Reference proteome</keyword>
<dbReference type="AlphaFoldDB" id="A0A3M7PNM4"/>
<dbReference type="PANTHER" id="PTHR13103:SF2">
    <property type="entry name" value="IQCJ-SCHIP1 READTHROUGH TRANSCRIPT PROTEIN-RELATED"/>
    <property type="match status" value="1"/>
</dbReference>
<dbReference type="GO" id="GO:0005886">
    <property type="term" value="C:plasma membrane"/>
    <property type="evidence" value="ECO:0007669"/>
    <property type="project" value="TreeGrafter"/>
</dbReference>
<feature type="domain" description="Schwannomin interacting protein 1 C-terminal" evidence="4">
    <location>
        <begin position="101"/>
        <end position="315"/>
    </location>
</feature>
<feature type="region of interest" description="Disordered" evidence="3">
    <location>
        <begin position="45"/>
        <end position="64"/>
    </location>
</feature>
<evidence type="ECO:0000313" key="6">
    <source>
        <dbReference type="Proteomes" id="UP000276133"/>
    </source>
</evidence>
<dbReference type="OrthoDB" id="6260144at2759"/>
<dbReference type="GO" id="GO:0035332">
    <property type="term" value="P:positive regulation of hippo signaling"/>
    <property type="evidence" value="ECO:0007669"/>
    <property type="project" value="TreeGrafter"/>
</dbReference>
<evidence type="ECO:0000256" key="3">
    <source>
        <dbReference type="SAM" id="MobiDB-lite"/>
    </source>
</evidence>
<dbReference type="Proteomes" id="UP000276133">
    <property type="component" value="Unassembled WGS sequence"/>
</dbReference>
<sequence length="381" mass="43357">MSIHQNQIDNDIKNELLELANLVTQEFSVCQDKQDDDLRDLEYESFNRDKNTDDENDEKANDSVLSNEEFKLPVVDWENLEIKLKQAQQEITIQNKRANGQNDRDEIRRKLAMVSSSSSSPTSITESNHDTMMSDYLRRPSVAKNLTGQNLQICFMNEMADDLVEETLPEHGEDYDDLENPEMANSYSSFSMLSITSSDSCDTVLSQLQNEAKQALARVSSKVKSKIQSEASSKKLSPIADIVGLPTYGLKCLEREDIVDMNIGQLQVIVNDLCNQIEKINEDLKILLIDRDDLYMQQDSILVDIEDVTKRIKESAQKSKPFKYNGELTEKKSAISNNRKNLVYSNQIVDGKSGDGISSKKLRIFDLGAITNKLYRFRKKN</sequence>
<dbReference type="PANTHER" id="PTHR13103">
    <property type="entry name" value="SCHWANNOMIN INTERACTING PROTEIN 1"/>
    <property type="match status" value="1"/>
</dbReference>
<dbReference type="InterPro" id="IPR015649">
    <property type="entry name" value="SCHIP_1_C"/>
</dbReference>
<protein>
    <submittedName>
        <fullName evidence="5">Schwannomin-interacting 1 isoform X1</fullName>
    </submittedName>
</protein>
<evidence type="ECO:0000313" key="5">
    <source>
        <dbReference type="EMBL" id="RNA00726.1"/>
    </source>
</evidence>
<comment type="caution">
    <text evidence="5">The sequence shown here is derived from an EMBL/GenBank/DDBJ whole genome shotgun (WGS) entry which is preliminary data.</text>
</comment>
<dbReference type="InterPro" id="IPR039045">
    <property type="entry name" value="SCHIP_1"/>
</dbReference>
<evidence type="ECO:0000256" key="1">
    <source>
        <dbReference type="ARBA" id="ARBA00023054"/>
    </source>
</evidence>
<dbReference type="GO" id="GO:0030054">
    <property type="term" value="C:cell junction"/>
    <property type="evidence" value="ECO:0007669"/>
    <property type="project" value="TreeGrafter"/>
</dbReference>
<dbReference type="Pfam" id="PF10148">
    <property type="entry name" value="SCHIP-1_C"/>
    <property type="match status" value="1"/>
</dbReference>
<organism evidence="5 6">
    <name type="scientific">Brachionus plicatilis</name>
    <name type="common">Marine rotifer</name>
    <name type="synonym">Brachionus muelleri</name>
    <dbReference type="NCBI Taxonomy" id="10195"/>
    <lineage>
        <taxon>Eukaryota</taxon>
        <taxon>Metazoa</taxon>
        <taxon>Spiralia</taxon>
        <taxon>Gnathifera</taxon>
        <taxon>Rotifera</taxon>
        <taxon>Eurotatoria</taxon>
        <taxon>Monogononta</taxon>
        <taxon>Pseudotrocha</taxon>
        <taxon>Ploima</taxon>
        <taxon>Brachionidae</taxon>
        <taxon>Brachionus</taxon>
    </lineage>
</organism>
<dbReference type="EMBL" id="REGN01009622">
    <property type="protein sequence ID" value="RNA00726.1"/>
    <property type="molecule type" value="Genomic_DNA"/>
</dbReference>
<keyword evidence="1 2" id="KW-0175">Coiled coil</keyword>